<dbReference type="InterPro" id="IPR000160">
    <property type="entry name" value="GGDEF_dom"/>
</dbReference>
<dbReference type="Gene3D" id="3.40.190.10">
    <property type="entry name" value="Periplasmic binding protein-like II"/>
    <property type="match status" value="4"/>
</dbReference>
<dbReference type="Proteomes" id="UP000018211">
    <property type="component" value="Unassembled WGS sequence"/>
</dbReference>
<sequence length="721" mass="81661">MYKFIHLLRWIIPLVVTLFLVAKAQGEEALTAEEKLFLERHPVWKVHSEDYWPPFNYREFGERKGYSTELILLLAQQVGSKVKFVDVADWTEALEKLKAREIDIISNMTPTSEGKQFATFTDSKVFAVTNALLFSDSVTSVTSLSDLIGKTLAVVKGAAEIPVIRENYPDIRLIETQDTLHSIEKVISGGADAAMDSEQVLRFYLENYIDSPLRVFSLAENANLGTYFQTLAVRSDRPQLASILDKAYRSLSPETIQSLKRKWLTNNQANKVNVLNLNREDRNYLNKKQRVRYCIHPDFLPVEGVLDGKPQGMTGEYVQFFEKSLNIKFEHVPTSSWEESLKAVDSGACDILSLSRPVKSRLNYLVYTQPYLSLPVAVAIHQNTPYAAEISALAGRYIGFNRNHGLADEFQARYPDINFVPVDSAYTGLQMVENKELFGFIGALPVVTYHLQHYFPNLMVGSRMNQAFPLSVGVSRDEAQLAEILNKAIENMDIRLHSSILNSWTPVNYKPVSDNRLVWAVLVIGCIVVGAMGYSYYVLQVKYRKLEELSTKDRLTGLYNRYTIDTVLAEQVAQFGFSRKPFSVILGDIDHFKILNDHYGHLIGDQALITMSRLFESHISGSDLVGRWGGEELIVICPGQTEEQASYLAETLRRAVNSEQFEEVGSMSCSFGVAQYFPKHTLTDLMQRADRALYQSKRMGRNTVTSYTDFHLEHKGKGHDI</sequence>
<organism evidence="6 7">
    <name type="scientific">Vibrio nigripulchritudo SOn1</name>
    <dbReference type="NCBI Taxonomy" id="1238450"/>
    <lineage>
        <taxon>Bacteria</taxon>
        <taxon>Pseudomonadati</taxon>
        <taxon>Pseudomonadota</taxon>
        <taxon>Gammaproteobacteria</taxon>
        <taxon>Vibrionales</taxon>
        <taxon>Vibrionaceae</taxon>
        <taxon>Vibrio</taxon>
    </lineage>
</organism>
<comment type="catalytic activity">
    <reaction evidence="3">
        <text>2 GTP = 3',3'-c-di-GMP + 2 diphosphate</text>
        <dbReference type="Rhea" id="RHEA:24898"/>
        <dbReference type="ChEBI" id="CHEBI:33019"/>
        <dbReference type="ChEBI" id="CHEBI:37565"/>
        <dbReference type="ChEBI" id="CHEBI:58805"/>
        <dbReference type="EC" id="2.7.7.65"/>
    </reaction>
</comment>
<name>A0AAV2VLP3_9VIBR</name>
<reference evidence="6 7" key="1">
    <citation type="journal article" date="2013" name="ISME J.">
        <title>Comparative genomics of pathogenic lineages of Vibrio nigripulchritudo identifies virulence-associated traits.</title>
        <authorList>
            <person name="Goudenege D."/>
            <person name="Labreuche Y."/>
            <person name="Krin E."/>
            <person name="Ansquer D."/>
            <person name="Mangenot S."/>
            <person name="Calteau A."/>
            <person name="Medigue C."/>
            <person name="Mazel D."/>
            <person name="Polz M.F."/>
            <person name="Le Roux F."/>
        </authorList>
    </citation>
    <scope>NUCLEOTIDE SEQUENCE [LARGE SCALE GENOMIC DNA]</scope>
    <source>
        <strain evidence="6 7">SOn1</strain>
    </source>
</reference>
<protein>
    <recommendedName>
        <fullName evidence="2">diguanylate cyclase</fullName>
        <ecNumber evidence="2">2.7.7.65</ecNumber>
    </recommendedName>
</protein>
<dbReference type="PROSITE" id="PS50887">
    <property type="entry name" value="GGDEF"/>
    <property type="match status" value="1"/>
</dbReference>
<dbReference type="Pfam" id="PF00497">
    <property type="entry name" value="SBP_bac_3"/>
    <property type="match status" value="2"/>
</dbReference>
<dbReference type="Pfam" id="PF00990">
    <property type="entry name" value="GGDEF"/>
    <property type="match status" value="1"/>
</dbReference>
<evidence type="ECO:0000256" key="3">
    <source>
        <dbReference type="ARBA" id="ARBA00034247"/>
    </source>
</evidence>
<dbReference type="InterPro" id="IPR050469">
    <property type="entry name" value="Diguanylate_Cyclase"/>
</dbReference>
<dbReference type="CDD" id="cd01007">
    <property type="entry name" value="PBP2_BvgS_HisK_like"/>
    <property type="match status" value="1"/>
</dbReference>
<dbReference type="CDD" id="cd13708">
    <property type="entry name" value="PBP2_BvgS_like_1"/>
    <property type="match status" value="1"/>
</dbReference>
<dbReference type="Gene3D" id="3.30.70.270">
    <property type="match status" value="1"/>
</dbReference>
<dbReference type="PANTHER" id="PTHR45138:SF9">
    <property type="entry name" value="DIGUANYLATE CYCLASE DGCM-RELATED"/>
    <property type="match status" value="1"/>
</dbReference>
<dbReference type="InterPro" id="IPR043128">
    <property type="entry name" value="Rev_trsase/Diguanyl_cyclase"/>
</dbReference>
<comment type="cofactor">
    <cofactor evidence="1">
        <name>Mg(2+)</name>
        <dbReference type="ChEBI" id="CHEBI:18420"/>
    </cofactor>
</comment>
<dbReference type="SMART" id="SM00267">
    <property type="entry name" value="GGDEF"/>
    <property type="match status" value="1"/>
</dbReference>
<dbReference type="InterPro" id="IPR001638">
    <property type="entry name" value="Solute-binding_3/MltF_N"/>
</dbReference>
<evidence type="ECO:0000313" key="7">
    <source>
        <dbReference type="Proteomes" id="UP000018211"/>
    </source>
</evidence>
<gene>
    <name evidence="6" type="ORF">VIBNISOn1_150009</name>
</gene>
<dbReference type="PANTHER" id="PTHR45138">
    <property type="entry name" value="REGULATORY COMPONENTS OF SENSORY TRANSDUCTION SYSTEM"/>
    <property type="match status" value="1"/>
</dbReference>
<evidence type="ECO:0000256" key="4">
    <source>
        <dbReference type="SAM" id="Phobius"/>
    </source>
</evidence>
<dbReference type="AlphaFoldDB" id="A0AAV2VLP3"/>
<dbReference type="RefSeq" id="WP_022610923.1">
    <property type="nucleotide sequence ID" value="NZ_LK391965.1"/>
</dbReference>
<dbReference type="CDD" id="cd01949">
    <property type="entry name" value="GGDEF"/>
    <property type="match status" value="1"/>
</dbReference>
<dbReference type="GO" id="GO:0052621">
    <property type="term" value="F:diguanylate cyclase activity"/>
    <property type="evidence" value="ECO:0007669"/>
    <property type="project" value="UniProtKB-EC"/>
</dbReference>
<feature type="domain" description="GGDEF" evidence="5">
    <location>
        <begin position="580"/>
        <end position="709"/>
    </location>
</feature>
<dbReference type="InterPro" id="IPR029787">
    <property type="entry name" value="Nucleotide_cyclase"/>
</dbReference>
<evidence type="ECO:0000259" key="5">
    <source>
        <dbReference type="PROSITE" id="PS50887"/>
    </source>
</evidence>
<evidence type="ECO:0000256" key="1">
    <source>
        <dbReference type="ARBA" id="ARBA00001946"/>
    </source>
</evidence>
<evidence type="ECO:0000256" key="2">
    <source>
        <dbReference type="ARBA" id="ARBA00012528"/>
    </source>
</evidence>
<evidence type="ECO:0000313" key="6">
    <source>
        <dbReference type="EMBL" id="CCO45456.1"/>
    </source>
</evidence>
<dbReference type="NCBIfam" id="TIGR00254">
    <property type="entry name" value="GGDEF"/>
    <property type="match status" value="1"/>
</dbReference>
<dbReference type="FunFam" id="3.30.70.270:FF:000001">
    <property type="entry name" value="Diguanylate cyclase domain protein"/>
    <property type="match status" value="1"/>
</dbReference>
<feature type="transmembrane region" description="Helical" evidence="4">
    <location>
        <begin position="517"/>
        <end position="539"/>
    </location>
</feature>
<proteinExistence type="predicted"/>
<dbReference type="SUPFAM" id="SSF53850">
    <property type="entry name" value="Periplasmic binding protein-like II"/>
    <property type="match status" value="2"/>
</dbReference>
<dbReference type="EMBL" id="CAOF01000057">
    <property type="protein sequence ID" value="CCO45456.1"/>
    <property type="molecule type" value="Genomic_DNA"/>
</dbReference>
<keyword evidence="4" id="KW-0812">Transmembrane</keyword>
<comment type="caution">
    <text evidence="6">The sequence shown here is derived from an EMBL/GenBank/DDBJ whole genome shotgun (WGS) entry which is preliminary data.</text>
</comment>
<accession>A0AAV2VLP3</accession>
<dbReference type="SUPFAM" id="SSF55073">
    <property type="entry name" value="Nucleotide cyclase"/>
    <property type="match status" value="1"/>
</dbReference>
<dbReference type="EC" id="2.7.7.65" evidence="2"/>
<keyword evidence="4" id="KW-0472">Membrane</keyword>
<keyword evidence="4" id="KW-1133">Transmembrane helix</keyword>
<dbReference type="SMART" id="SM00062">
    <property type="entry name" value="PBPb"/>
    <property type="match status" value="2"/>
</dbReference>